<dbReference type="Pfam" id="PF00480">
    <property type="entry name" value="ROK"/>
    <property type="match status" value="1"/>
</dbReference>
<sequence>MHAPEADSRPVWVLEIGGSHVTAAGVLLDDRQVIQRRRHPLDPALDADGIVGALAGAAKLLEPQPGDRWAIAMPGPFDYRTGVSRHAGVGKFDSLHGVDLRAALAAAIPADPGAFTFVNDADAFLLGEWVDGAAKGAARCVAITLGTGIGSAWLADGGVVTTGPDVPPEGELHFCTIGGVELEDVVSDRALVRAYREATGVDVDGMRGLAARARELDAAAQTVIDTAFGALGLLLTEWLTRFGAEVVVFGGSMTGAWDLIEPALALRLPARPVSDTEHAALVGAAWAAAHPAAAVY</sequence>
<protein>
    <submittedName>
        <fullName evidence="2">ROK family protein</fullName>
    </submittedName>
</protein>
<dbReference type="InterPro" id="IPR043129">
    <property type="entry name" value="ATPase_NBD"/>
</dbReference>
<organism evidence="2 3">
    <name type="scientific">Dactylosporangium aurantiacum</name>
    <dbReference type="NCBI Taxonomy" id="35754"/>
    <lineage>
        <taxon>Bacteria</taxon>
        <taxon>Bacillati</taxon>
        <taxon>Actinomycetota</taxon>
        <taxon>Actinomycetes</taxon>
        <taxon>Micromonosporales</taxon>
        <taxon>Micromonosporaceae</taxon>
        <taxon>Dactylosporangium</taxon>
    </lineage>
</organism>
<dbReference type="Proteomes" id="UP001058003">
    <property type="component" value="Chromosome"/>
</dbReference>
<dbReference type="Gene3D" id="3.30.420.40">
    <property type="match status" value="2"/>
</dbReference>
<accession>A0A9Q9IG12</accession>
<name>A0A9Q9IG12_9ACTN</name>
<dbReference type="PANTHER" id="PTHR18964">
    <property type="entry name" value="ROK (REPRESSOR, ORF, KINASE) FAMILY"/>
    <property type="match status" value="1"/>
</dbReference>
<dbReference type="PANTHER" id="PTHR18964:SF169">
    <property type="entry name" value="N-ACETYLMANNOSAMINE KINASE"/>
    <property type="match status" value="1"/>
</dbReference>
<dbReference type="InterPro" id="IPR000600">
    <property type="entry name" value="ROK"/>
</dbReference>
<comment type="similarity">
    <text evidence="1">Belongs to the ROK (NagC/XylR) family.</text>
</comment>
<dbReference type="SUPFAM" id="SSF53067">
    <property type="entry name" value="Actin-like ATPase domain"/>
    <property type="match status" value="1"/>
</dbReference>
<evidence type="ECO:0000256" key="1">
    <source>
        <dbReference type="ARBA" id="ARBA00006479"/>
    </source>
</evidence>
<evidence type="ECO:0000313" key="2">
    <source>
        <dbReference type="EMBL" id="UWZ52513.1"/>
    </source>
</evidence>
<proteinExistence type="inferred from homology"/>
<dbReference type="KEGG" id="daur:Daura_38615"/>
<keyword evidence="3" id="KW-1185">Reference proteome</keyword>
<dbReference type="RefSeq" id="WP_211273781.1">
    <property type="nucleotide sequence ID" value="NZ_CP073767.1"/>
</dbReference>
<dbReference type="AlphaFoldDB" id="A0A9Q9IG12"/>
<gene>
    <name evidence="2" type="ORF">Daura_38615</name>
</gene>
<reference evidence="2" key="1">
    <citation type="submission" date="2021-04" db="EMBL/GenBank/DDBJ databases">
        <title>Dactylosporangium aurantiacum NRRL B-8018 full assembly.</title>
        <authorList>
            <person name="Hartkoorn R.C."/>
            <person name="Beaudoing E."/>
            <person name="Hot D."/>
        </authorList>
    </citation>
    <scope>NUCLEOTIDE SEQUENCE</scope>
    <source>
        <strain evidence="2">NRRL B-8018</strain>
    </source>
</reference>
<dbReference type="EMBL" id="CP073767">
    <property type="protein sequence ID" value="UWZ52513.1"/>
    <property type="molecule type" value="Genomic_DNA"/>
</dbReference>
<evidence type="ECO:0000313" key="3">
    <source>
        <dbReference type="Proteomes" id="UP001058003"/>
    </source>
</evidence>